<dbReference type="SUPFAM" id="SSF52266">
    <property type="entry name" value="SGNH hydrolase"/>
    <property type="match status" value="1"/>
</dbReference>
<evidence type="ECO:0000313" key="5">
    <source>
        <dbReference type="Proteomes" id="UP000487268"/>
    </source>
</evidence>
<dbReference type="GO" id="GO:0019433">
    <property type="term" value="P:triglyceride catabolic process"/>
    <property type="evidence" value="ECO:0007669"/>
    <property type="project" value="TreeGrafter"/>
</dbReference>
<comment type="caution">
    <text evidence="4">The sequence shown here is derived from an EMBL/GenBank/DDBJ whole genome shotgun (WGS) entry which is preliminary data.</text>
</comment>
<dbReference type="GO" id="GO:0004806">
    <property type="term" value="F:triacylglycerol lipase activity"/>
    <property type="evidence" value="ECO:0007669"/>
    <property type="project" value="TreeGrafter"/>
</dbReference>
<dbReference type="PANTHER" id="PTHR37981:SF1">
    <property type="entry name" value="SGNH HYDROLASE-TYPE ESTERASE DOMAIN-CONTAINING PROTEIN"/>
    <property type="match status" value="1"/>
</dbReference>
<feature type="domain" description="SGNH hydrolase-type esterase" evidence="3">
    <location>
        <begin position="83"/>
        <end position="330"/>
    </location>
</feature>
<dbReference type="InterPro" id="IPR013830">
    <property type="entry name" value="SGNH_hydro"/>
</dbReference>
<feature type="active site" description="Nucleophile" evidence="1">
    <location>
        <position position="87"/>
    </location>
</feature>
<gene>
    <name evidence="4" type="ORF">ACRB68_02520</name>
</gene>
<dbReference type="PANTHER" id="PTHR37981">
    <property type="entry name" value="LIPASE 2"/>
    <property type="match status" value="1"/>
</dbReference>
<dbReference type="Gene3D" id="3.40.50.1110">
    <property type="entry name" value="SGNH hydrolase"/>
    <property type="match status" value="1"/>
</dbReference>
<accession>A0A7K0BM28</accession>
<keyword evidence="5" id="KW-1185">Reference proteome</keyword>
<organism evidence="4 5">
    <name type="scientific">Actinomadura macrotermitis</name>
    <dbReference type="NCBI Taxonomy" id="2585200"/>
    <lineage>
        <taxon>Bacteria</taxon>
        <taxon>Bacillati</taxon>
        <taxon>Actinomycetota</taxon>
        <taxon>Actinomycetes</taxon>
        <taxon>Streptosporangiales</taxon>
        <taxon>Thermomonosporaceae</taxon>
        <taxon>Actinomadura</taxon>
    </lineage>
</organism>
<sequence>MKSPRTWPAALRSRLGERGPAAVLLVGLLAAMLVPLVALPAVRCEVFGHGCRKPPGPVHADPAPRQGRPLTPVEAAQQGSYVALGDSYSSGVGAEGDLADQNPLERCHRTSKAYYHAVAKAFAFQGGGGFFACSGAKTGNILNGQSGEPPQLNRVDGGTSLITLSLGGNDIGFAKIVAGCVKKLPWSRDCEEQGDEIAARMAVLRRTLPEVLGRIVARAPRARLIVLGYPRVFSEVTGTDGDNISIEDQRWLNARAHELNEVVRQAVAETDEGIVAAQGGGSAEFIDAYSAFAGHEAGSADPYMNGLAFSLPGFAAEPRSFHPTVKGHEAFARLVIDQVGKGPGRPLYR</sequence>
<evidence type="ECO:0000256" key="1">
    <source>
        <dbReference type="PIRSR" id="PIRSR637460-1"/>
    </source>
</evidence>
<dbReference type="CDD" id="cd01823">
    <property type="entry name" value="SEST_like"/>
    <property type="match status" value="1"/>
</dbReference>
<keyword evidence="2" id="KW-1015">Disulfide bond</keyword>
<evidence type="ECO:0000259" key="3">
    <source>
        <dbReference type="Pfam" id="PF13472"/>
    </source>
</evidence>
<dbReference type="EMBL" id="WEGH01000001">
    <property type="protein sequence ID" value="MQY02223.1"/>
    <property type="molecule type" value="Genomic_DNA"/>
</dbReference>
<feature type="active site" evidence="1">
    <location>
        <position position="322"/>
    </location>
</feature>
<evidence type="ECO:0000313" key="4">
    <source>
        <dbReference type="EMBL" id="MQY02223.1"/>
    </source>
</evidence>
<proteinExistence type="predicted"/>
<dbReference type="OrthoDB" id="5503950at2"/>
<evidence type="ECO:0000256" key="2">
    <source>
        <dbReference type="PIRSR" id="PIRSR637460-2"/>
    </source>
</evidence>
<dbReference type="InterPro" id="IPR036514">
    <property type="entry name" value="SGNH_hydro_sf"/>
</dbReference>
<reference evidence="4 5" key="1">
    <citation type="submission" date="2019-10" db="EMBL/GenBank/DDBJ databases">
        <title>Actinomadura rubteroloni sp. nov. and Actinomadura macrotermitis sp. nov., isolated from the gut of fungus growing-termite Macrotermes natalensis.</title>
        <authorList>
            <person name="Benndorf R."/>
            <person name="Martin K."/>
            <person name="Kuefner M."/>
            <person name="De Beer W."/>
            <person name="Kaster A.-K."/>
            <person name="Vollmers J."/>
            <person name="Poulsen M."/>
            <person name="Beemelmanns C."/>
        </authorList>
    </citation>
    <scope>NUCLEOTIDE SEQUENCE [LARGE SCALE GENOMIC DNA]</scope>
    <source>
        <strain evidence="4 5">RB68</strain>
    </source>
</reference>
<dbReference type="Pfam" id="PF13472">
    <property type="entry name" value="Lipase_GDSL_2"/>
    <property type="match status" value="1"/>
</dbReference>
<name>A0A7K0BM28_9ACTN</name>
<dbReference type="InterPro" id="IPR037460">
    <property type="entry name" value="SEST-like"/>
</dbReference>
<protein>
    <recommendedName>
        <fullName evidence="3">SGNH hydrolase-type esterase domain-containing protein</fullName>
    </recommendedName>
</protein>
<feature type="disulfide bond" evidence="2">
    <location>
        <begin position="180"/>
        <end position="190"/>
    </location>
</feature>
<dbReference type="Proteomes" id="UP000487268">
    <property type="component" value="Unassembled WGS sequence"/>
</dbReference>
<dbReference type="RefSeq" id="WP_153530477.1">
    <property type="nucleotide sequence ID" value="NZ_WEGH01000001.1"/>
</dbReference>
<feature type="disulfide bond" evidence="2">
    <location>
        <begin position="107"/>
        <end position="133"/>
    </location>
</feature>
<dbReference type="AlphaFoldDB" id="A0A7K0BM28"/>